<dbReference type="GO" id="GO:1990810">
    <property type="term" value="P:microtubule anchoring at mitotic spindle pole body"/>
    <property type="evidence" value="ECO:0007669"/>
    <property type="project" value="TreeGrafter"/>
</dbReference>
<dbReference type="Pfam" id="PF00400">
    <property type="entry name" value="WD40"/>
    <property type="match status" value="1"/>
</dbReference>
<dbReference type="PANTHER" id="PTHR16220:SF0">
    <property type="entry name" value="WD REPEAT-CONTAINING PROTEIN WRAP73"/>
    <property type="match status" value="1"/>
</dbReference>
<dbReference type="InterPro" id="IPR052778">
    <property type="entry name" value="Centrosome-WD_assoc"/>
</dbReference>
<comment type="caution">
    <text evidence="1">The sequence shown here is derived from an EMBL/GenBank/DDBJ whole genome shotgun (WGS) entry which is preliminary data.</text>
</comment>
<dbReference type="SUPFAM" id="SSF69322">
    <property type="entry name" value="Tricorn protease domain 2"/>
    <property type="match status" value="1"/>
</dbReference>
<dbReference type="Gene3D" id="2.130.10.10">
    <property type="entry name" value="YVTN repeat-like/Quinoprotein amine dehydrogenase"/>
    <property type="match status" value="2"/>
</dbReference>
<dbReference type="Proteomes" id="UP001370758">
    <property type="component" value="Unassembled WGS sequence"/>
</dbReference>
<dbReference type="PANTHER" id="PTHR16220">
    <property type="entry name" value="WD REPEAT PROTEIN 8-RELATED"/>
    <property type="match status" value="1"/>
</dbReference>
<evidence type="ECO:0000313" key="2">
    <source>
        <dbReference type="Proteomes" id="UP001370758"/>
    </source>
</evidence>
<reference evidence="1 2" key="1">
    <citation type="submission" date="2023-08" db="EMBL/GenBank/DDBJ databases">
        <authorList>
            <person name="Palmer J.M."/>
        </authorList>
    </citation>
    <scope>NUCLEOTIDE SEQUENCE [LARGE SCALE GENOMIC DNA]</scope>
    <source>
        <strain evidence="1 2">TWF481</strain>
    </source>
</reference>
<dbReference type="InterPro" id="IPR001680">
    <property type="entry name" value="WD40_rpt"/>
</dbReference>
<evidence type="ECO:0000313" key="1">
    <source>
        <dbReference type="EMBL" id="KAK6497411.1"/>
    </source>
</evidence>
<protein>
    <submittedName>
        <fullName evidence="1">Uncharacterized protein</fullName>
    </submittedName>
</protein>
<dbReference type="GO" id="GO:1990811">
    <property type="term" value="C:MWP complex"/>
    <property type="evidence" value="ECO:0007669"/>
    <property type="project" value="TreeGrafter"/>
</dbReference>
<dbReference type="InterPro" id="IPR015943">
    <property type="entry name" value="WD40/YVTN_repeat-like_dom_sf"/>
</dbReference>
<gene>
    <name evidence="1" type="ORF">TWF481_011820</name>
</gene>
<dbReference type="EMBL" id="JAVHJL010000009">
    <property type="protein sequence ID" value="KAK6497411.1"/>
    <property type="molecule type" value="Genomic_DNA"/>
</dbReference>
<sequence length="512" mass="56456">MEEEVSPVFKSSFTQGAYPSPDGSLVASIQGSRLVLQDASTGEIKRTTQLSSELSTTINFLKWSSPPIPLPVAEGDEESNVPILLQSPTSSPSRILVADDQVIEIFDAHNEDWKATLNPGFGGIKYVSFGANPDEVLVLSEFGLKVTIWSLKTNFHVDLQHPKIGAKGFGYRPGSNHFALLTRPVAHDVLNLYSPESYTPIKSIELPTIDAQAIKWSPNGRWIAVLESASAGYRVLLYTANGHMFRTHEQPCVGLGLRTVEWSGDGDFLVLGGYDGSVIFLNNFLFNKVVEMRHTIEVKNMATDVWSEELSVLGERHYTLITPPVNLPTAESPASDPVPKIGVSVISFCADGTLVATKDERMPNSVWIWSLESLAPLAILVQLSQVKAIQWHPSRGGLLAVVCGADPNSVNTTNMPAVYLWSRDWDYPRTILVPRELLASNLWLRWVDKRTAETDNTVEDVPGDMEIEEGGTKDLVSRMQATTITDPIHFIVGDKERYSIMSLTEVQPVIDE</sequence>
<accession>A0AAV9VY17</accession>
<dbReference type="AlphaFoldDB" id="A0AAV9VY17"/>
<keyword evidence="2" id="KW-1185">Reference proteome</keyword>
<organism evidence="1 2">
    <name type="scientific">Arthrobotrys musiformis</name>
    <dbReference type="NCBI Taxonomy" id="47236"/>
    <lineage>
        <taxon>Eukaryota</taxon>
        <taxon>Fungi</taxon>
        <taxon>Dikarya</taxon>
        <taxon>Ascomycota</taxon>
        <taxon>Pezizomycotina</taxon>
        <taxon>Orbiliomycetes</taxon>
        <taxon>Orbiliales</taxon>
        <taxon>Orbiliaceae</taxon>
        <taxon>Arthrobotrys</taxon>
    </lineage>
</organism>
<dbReference type="GO" id="GO:0005815">
    <property type="term" value="C:microtubule organizing center"/>
    <property type="evidence" value="ECO:0007669"/>
    <property type="project" value="TreeGrafter"/>
</dbReference>
<proteinExistence type="predicted"/>
<name>A0AAV9VY17_9PEZI</name>